<evidence type="ECO:0000256" key="5">
    <source>
        <dbReference type="ARBA" id="ARBA00044969"/>
    </source>
</evidence>
<dbReference type="EMBL" id="CAEZYR010000025">
    <property type="protein sequence ID" value="CAB4737651.1"/>
    <property type="molecule type" value="Genomic_DNA"/>
</dbReference>
<dbReference type="Pfam" id="PF13307">
    <property type="entry name" value="Helicase_C_2"/>
    <property type="match status" value="1"/>
</dbReference>
<name>A0A6J6SRW9_9ZZZZ</name>
<dbReference type="GO" id="GO:0006139">
    <property type="term" value="P:nucleobase-containing compound metabolic process"/>
    <property type="evidence" value="ECO:0007669"/>
    <property type="project" value="InterPro"/>
</dbReference>
<dbReference type="AlphaFoldDB" id="A0A6J6SRW9"/>
<dbReference type="GO" id="GO:0016818">
    <property type="term" value="F:hydrolase activity, acting on acid anhydrides, in phosphorus-containing anhydrides"/>
    <property type="evidence" value="ECO:0007669"/>
    <property type="project" value="InterPro"/>
</dbReference>
<sequence>MVLADAALAALDAVTLQLPGGGEVREGQRTMAAAVANAIESGRHLLVQAGTGTGKSLAYLVPAVMSGKKVVVATATKALQDQLAGKDLPFLAAHIDAQRAVPLRWAVLKGRSNYVCRQRLAELGRTAANGAQLGLDGVDKLADAARPDELLRINSWAATTVTGDRAELDFEPSTRTWTAVSVGVRECPGATRCPNGETCFAERARRDAANADVVIVNQHLFALDLVLDGIILPDHDVVVIDEAHQTEDTVAAAAGCELTSGRFDALARVCAAILEDSTLIADAEDAGHRMADAAAAHLGTRLLGGLTDTLADAVNNARDRVERLMHALRGVPDNGPGDVAARKLRAVQTSTALIADIDTLLFQRETDVAWVEGRAEFPVIRIAPVDVAPTMASTLWSKKVAILTSATLPARLAPRLGLDASFNFDELDVGSPFDYEKQALLYCPVDLPDPRAPGYREALHAELEQLIVAAGGRTLALFTSWRAMNEAVDHLRPRLPWPVLAQGDLPKTALVDAFSLDPHTSLFATMSFWQGIDIPGETLSLVTIDRLPFPRPDDPLLEARREIAGPGAFREIDLPRAATLLAQGAGRLIRTAHDRGVVAVLDARLAKNKSYRWDIVNALPPMRRTRHRSETIAFLRELRDADADA</sequence>
<dbReference type="InterPro" id="IPR014013">
    <property type="entry name" value="Helic_SF1/SF2_ATP-bd_DinG/Rad3"/>
</dbReference>
<evidence type="ECO:0000259" key="7">
    <source>
        <dbReference type="PROSITE" id="PS51193"/>
    </source>
</evidence>
<dbReference type="GO" id="GO:0005524">
    <property type="term" value="F:ATP binding"/>
    <property type="evidence" value="ECO:0007669"/>
    <property type="project" value="UniProtKB-KW"/>
</dbReference>
<comment type="catalytic activity">
    <reaction evidence="6">
        <text>ATP + H2O = ADP + phosphate + H(+)</text>
        <dbReference type="Rhea" id="RHEA:13065"/>
        <dbReference type="ChEBI" id="CHEBI:15377"/>
        <dbReference type="ChEBI" id="CHEBI:15378"/>
        <dbReference type="ChEBI" id="CHEBI:30616"/>
        <dbReference type="ChEBI" id="CHEBI:43474"/>
        <dbReference type="ChEBI" id="CHEBI:456216"/>
        <dbReference type="EC" id="5.6.2.3"/>
    </reaction>
</comment>
<reference evidence="8" key="1">
    <citation type="submission" date="2020-05" db="EMBL/GenBank/DDBJ databases">
        <authorList>
            <person name="Chiriac C."/>
            <person name="Salcher M."/>
            <person name="Ghai R."/>
            <person name="Kavagutti S V."/>
        </authorList>
    </citation>
    <scope>NUCLEOTIDE SEQUENCE</scope>
</reference>
<dbReference type="EC" id="5.6.2.3" evidence="5"/>
<keyword evidence="3" id="KW-0378">Hydrolase</keyword>
<dbReference type="Pfam" id="PF00270">
    <property type="entry name" value="DEAD"/>
    <property type="match status" value="1"/>
</dbReference>
<organism evidence="8">
    <name type="scientific">freshwater metagenome</name>
    <dbReference type="NCBI Taxonomy" id="449393"/>
    <lineage>
        <taxon>unclassified sequences</taxon>
        <taxon>metagenomes</taxon>
        <taxon>ecological metagenomes</taxon>
    </lineage>
</organism>
<proteinExistence type="predicted"/>
<evidence type="ECO:0000256" key="2">
    <source>
        <dbReference type="ARBA" id="ARBA00022741"/>
    </source>
</evidence>
<evidence type="ECO:0000256" key="1">
    <source>
        <dbReference type="ARBA" id="ARBA00001966"/>
    </source>
</evidence>
<dbReference type="GO" id="GO:0043139">
    <property type="term" value="F:5'-3' DNA helicase activity"/>
    <property type="evidence" value="ECO:0007669"/>
    <property type="project" value="UniProtKB-EC"/>
</dbReference>
<dbReference type="SUPFAM" id="SSF52540">
    <property type="entry name" value="P-loop containing nucleoside triphosphate hydrolases"/>
    <property type="match status" value="1"/>
</dbReference>
<dbReference type="SMART" id="SM00487">
    <property type="entry name" value="DEXDc"/>
    <property type="match status" value="1"/>
</dbReference>
<protein>
    <recommendedName>
        <fullName evidence="5">DNA 5'-3' helicase</fullName>
        <ecNumber evidence="5">5.6.2.3</ecNumber>
    </recommendedName>
</protein>
<dbReference type="Gene3D" id="3.40.50.300">
    <property type="entry name" value="P-loop containing nucleotide triphosphate hydrolases"/>
    <property type="match status" value="2"/>
</dbReference>
<dbReference type="InterPro" id="IPR045028">
    <property type="entry name" value="DinG/Rad3-like"/>
</dbReference>
<gene>
    <name evidence="8" type="ORF">UFOPK2754_00937</name>
</gene>
<evidence type="ECO:0000256" key="4">
    <source>
        <dbReference type="ARBA" id="ARBA00022840"/>
    </source>
</evidence>
<evidence type="ECO:0000313" key="8">
    <source>
        <dbReference type="EMBL" id="CAB4737651.1"/>
    </source>
</evidence>
<dbReference type="PANTHER" id="PTHR11472:SF34">
    <property type="entry name" value="REGULATOR OF TELOMERE ELONGATION HELICASE 1"/>
    <property type="match status" value="1"/>
</dbReference>
<evidence type="ECO:0000256" key="6">
    <source>
        <dbReference type="ARBA" id="ARBA00048954"/>
    </source>
</evidence>
<dbReference type="InterPro" id="IPR027417">
    <property type="entry name" value="P-loop_NTPase"/>
</dbReference>
<keyword evidence="2" id="KW-0547">Nucleotide-binding</keyword>
<dbReference type="GO" id="GO:0003676">
    <property type="term" value="F:nucleic acid binding"/>
    <property type="evidence" value="ECO:0007669"/>
    <property type="project" value="InterPro"/>
</dbReference>
<feature type="domain" description="Helicase ATP-binding" evidence="7">
    <location>
        <begin position="14"/>
        <end position="302"/>
    </location>
</feature>
<accession>A0A6J6SRW9</accession>
<keyword evidence="4" id="KW-0067">ATP-binding</keyword>
<evidence type="ECO:0000256" key="3">
    <source>
        <dbReference type="ARBA" id="ARBA00022801"/>
    </source>
</evidence>
<dbReference type="PANTHER" id="PTHR11472">
    <property type="entry name" value="DNA REPAIR DEAD HELICASE RAD3/XP-D SUBFAMILY MEMBER"/>
    <property type="match status" value="1"/>
</dbReference>
<comment type="cofactor">
    <cofactor evidence="1">
        <name>[4Fe-4S] cluster</name>
        <dbReference type="ChEBI" id="CHEBI:49883"/>
    </cofactor>
</comment>
<dbReference type="InterPro" id="IPR014001">
    <property type="entry name" value="Helicase_ATP-bd"/>
</dbReference>
<dbReference type="SMART" id="SM00491">
    <property type="entry name" value="HELICc2"/>
    <property type="match status" value="1"/>
</dbReference>
<dbReference type="InterPro" id="IPR006555">
    <property type="entry name" value="ATP-dep_Helicase_C"/>
</dbReference>
<dbReference type="PROSITE" id="PS51193">
    <property type="entry name" value="HELICASE_ATP_BIND_2"/>
    <property type="match status" value="1"/>
</dbReference>
<dbReference type="InterPro" id="IPR011545">
    <property type="entry name" value="DEAD/DEAH_box_helicase_dom"/>
</dbReference>